<feature type="region of interest" description="Disordered" evidence="2">
    <location>
        <begin position="701"/>
        <end position="741"/>
    </location>
</feature>
<feature type="compositionally biased region" description="Pro residues" evidence="2">
    <location>
        <begin position="567"/>
        <end position="579"/>
    </location>
</feature>
<feature type="compositionally biased region" description="Basic and acidic residues" evidence="2">
    <location>
        <begin position="514"/>
        <end position="552"/>
    </location>
</feature>
<feature type="compositionally biased region" description="Polar residues" evidence="2">
    <location>
        <begin position="331"/>
        <end position="341"/>
    </location>
</feature>
<keyword evidence="5" id="KW-1185">Reference proteome</keyword>
<dbReference type="STRING" id="7897.ENSLACP00000001604"/>
<feature type="region of interest" description="Disordered" evidence="2">
    <location>
        <begin position="2341"/>
        <end position="2432"/>
    </location>
</feature>
<feature type="region of interest" description="Disordered" evidence="2">
    <location>
        <begin position="759"/>
        <end position="778"/>
    </location>
</feature>
<evidence type="ECO:0000313" key="4">
    <source>
        <dbReference type="Ensembl" id="ENSLACP00000001604.1"/>
    </source>
</evidence>
<reference evidence="4" key="2">
    <citation type="submission" date="2025-08" db="UniProtKB">
        <authorList>
            <consortium name="Ensembl"/>
        </authorList>
    </citation>
    <scope>IDENTIFICATION</scope>
</reference>
<gene>
    <name evidence="4" type="primary">ZNF318</name>
</gene>
<dbReference type="PANTHER" id="PTHR15577">
    <property type="entry name" value="ZINC FINGER CONTAINING PROTEIN"/>
    <property type="match status" value="1"/>
</dbReference>
<feature type="compositionally biased region" description="Basic and acidic residues" evidence="2">
    <location>
        <begin position="292"/>
        <end position="305"/>
    </location>
</feature>
<feature type="compositionally biased region" description="Basic and acidic residues" evidence="2">
    <location>
        <begin position="759"/>
        <end position="777"/>
    </location>
</feature>
<feature type="compositionally biased region" description="Basic and acidic residues" evidence="2">
    <location>
        <begin position="316"/>
        <end position="328"/>
    </location>
</feature>
<feature type="region of interest" description="Disordered" evidence="2">
    <location>
        <begin position="818"/>
        <end position="891"/>
    </location>
</feature>
<feature type="compositionally biased region" description="Polar residues" evidence="2">
    <location>
        <begin position="2218"/>
        <end position="2234"/>
    </location>
</feature>
<dbReference type="HOGENOM" id="CLU_227527_0_0_1"/>
<dbReference type="GO" id="GO:0045892">
    <property type="term" value="P:negative regulation of DNA-templated transcription"/>
    <property type="evidence" value="ECO:0007669"/>
    <property type="project" value="TreeGrafter"/>
</dbReference>
<feature type="region of interest" description="Disordered" evidence="2">
    <location>
        <begin position="1758"/>
        <end position="1792"/>
    </location>
</feature>
<evidence type="ECO:0000259" key="3">
    <source>
        <dbReference type="PROSITE" id="PS00028"/>
    </source>
</evidence>
<feature type="compositionally biased region" description="Basic and acidic residues" evidence="2">
    <location>
        <begin position="473"/>
        <end position="503"/>
    </location>
</feature>
<feature type="compositionally biased region" description="Polar residues" evidence="2">
    <location>
        <begin position="875"/>
        <end position="887"/>
    </location>
</feature>
<feature type="region of interest" description="Disordered" evidence="2">
    <location>
        <begin position="1505"/>
        <end position="1591"/>
    </location>
</feature>
<feature type="compositionally biased region" description="Polar residues" evidence="2">
    <location>
        <begin position="2265"/>
        <end position="2282"/>
    </location>
</feature>
<feature type="region of interest" description="Disordered" evidence="2">
    <location>
        <begin position="1716"/>
        <end position="1735"/>
    </location>
</feature>
<feature type="compositionally biased region" description="Acidic residues" evidence="2">
    <location>
        <begin position="1662"/>
        <end position="1674"/>
    </location>
</feature>
<feature type="compositionally biased region" description="Polar residues" evidence="2">
    <location>
        <begin position="1505"/>
        <end position="1517"/>
    </location>
</feature>
<feature type="compositionally biased region" description="Polar residues" evidence="2">
    <location>
        <begin position="2394"/>
        <end position="2414"/>
    </location>
</feature>
<feature type="region of interest" description="Disordered" evidence="2">
    <location>
        <begin position="1990"/>
        <end position="2018"/>
    </location>
</feature>
<dbReference type="GO" id="GO:0008270">
    <property type="term" value="F:zinc ion binding"/>
    <property type="evidence" value="ECO:0007669"/>
    <property type="project" value="InterPro"/>
</dbReference>
<dbReference type="EMBL" id="AFYH01259104">
    <property type="status" value="NOT_ANNOTATED_CDS"/>
    <property type="molecule type" value="Genomic_DNA"/>
</dbReference>
<feature type="compositionally biased region" description="Polar residues" evidence="2">
    <location>
        <begin position="252"/>
        <end position="273"/>
    </location>
</feature>
<feature type="compositionally biased region" description="Basic and acidic residues" evidence="2">
    <location>
        <begin position="709"/>
        <end position="741"/>
    </location>
</feature>
<sequence>SKASGEQSLQITVGNDRYGNLSVPRTPGREPLEGPLNALREASREDMADGAIFSRSMQSSSLGRYPLQDRGEETFFSKEDKDYRKEQPDYSPPYHSSHREEGMRGSERDKEKAKTLRHEDRSRDSKRPRYERERERRSQSRERSRSRSGSRNRTQEQQPFPRGQFQELDLARKRREQEEKVERGVARATQMVRSSAGYNIPGLCEALQSPDMAYVLHRPDEILPMPKKSILKKRVEPELDRNAGMQHPDYKSASSQSLHMEQPQHSRNISSGIEQFLSELERQVEAGLFSPPHRESQEKVYEKEGQLGSSKNSFPYERESYKRKEKPPVESTESTSRNSSFLLPHEKATQEESGFSQILGFSNSSSAQEKRRRSFPDVEDEEQFLYGDEEAVVQEEKAKVKAKPEPEPFNNSQPLQAKPDPPVPPKEPESPAVQEYEKIHDLLKTIGLDIGVAEISKLAARTQERLHGKKVSRSPERKGADRRQESLEKRRSRSDTRSPESEPPRSTSPAAKRFPGEEKATFMRPEYRGKPETRAFEIPRVGEKPVVRETPRTSEPVAPTSLIPTTKPAPMPAIVPPLPSTSLPSITRPPTSVPSYQMSPFAQFPPSFPPMPPTVTLPGYESYGHYLSYPPTGWPLFPPVPQTPPPNVNDIPSLLSLSIPPSGSRPNLRVIETVNPRKGLLDLPKREDSALVSIRPMDSLQFSSNRRSSASEKVSDERNRATQKQKVIEEREKLKQEKETRQKKLTYLQGELDRLRKQQGELLRKKRREKDGHKDPLLVEVNRLQDNIMSEIGKIREENEAAEKKQSELDKVAQILGLNIGDKSKKPSSSSVSSSSSSSRDSQSDKQNSKKERPKSPEKISSSSPFSKDSKTSQEKLTQSSFSSLKNSKPAEKPADAFAKSVLYEYYDAGNHWCKDCNTICGTMFDFFTHMHNKKHRQTLDPYDRPWALHSSTEEKKDCIKRGDKITVPAKGSEFLIPVTGYYCQLCEMFFGDQLCAEQHVKCQGHNDKYKKHLDENPLYEQRRNLDRQAGLAVLMETERRRQTELKRKMEEKKGGQEVKKSKFSESKEEEELHAPMELEDKSNEGDAKLKPRAEEREQVVSSFGKFTWKKPEEEKNGAVAAAKEVGGDGSKMKEEKAQAGKMKTIEIKLSGKTMIPHTSPWMPVGTTSITTTQAKIRPNLPVPAIILRKSGTASVSKPAPLNTFLSIRPPGASSAKPLPVVKENTKQDLLLAPDIISKAFGGEEVVLKGSGIDMEKKDVLPPAEKPKSATVVPPPTVPPAAVVPLAAAKPKSAAVVPLAAAIVPPPVALPAAVAPPPAALPPAEPVIAVSPPSKNFEPKESAPGVSEMDQTDQTLLHVPVRPPPPSQNFSDPTKKSEKPKSCLATANAKDLYDIFYSSISKGGSPDLKVEVTEPIRATNVPVLKLLNSGQPSHSHALKTAVSTLAQFPISDVQEVQHKANEQSAPKIADLKPSSDETNEEQAEKIELSVTELQANDGYAITLSSQSQEGATGNADMNSGGLGSPSPLVHAAGPVLAPGQSVASQDDEAEAPLKDQCEKKTSAQELTGISAPKTDAEIEISEQSTDHSPLVHVSEAKTEVKNANLSDAAMLDQTELSSSLLVVTCEPAVVPTSVVQSESNQGVPEPEELQSNKLEAEKADVEMVDVDLTVDESEVSTPTSEEKNKNNQQSIPKLADLANRIAVSSVPVEAVEQTPAQLKVGHEHTATPTSGTQNESDVAVLEFAIVELANSETPKANLEMPDLESSSNMSEVSQEHPDIRVSKVQSENKEDSLKIAPVESAAHEASETDVEIEKASIIDDLKVNTPVSEACSAAEGAQKTSDSDTCKTDVEIENIELSTDFAEVSQHHIDDSASEVQTETNQGSPSTAVCDITNSDVEMENTLLPNLSEASPEQQGTPISTENEGTQKTANSNICKPDVEMQSIELTTVISEISQEHTDIGASEVQSKDILSTAVHDTTRTDVEVENTLLPNLSKASPEQQGTPISTENEGTQKTDNSNICKTDVEMQSIELTTVISEISQEHTDIGASEVQSKDILSTAVHDTTRTDVEVENTLLPNLSEASPEQQGTPISTENEGTQTANSNICKTDVEMQSIELTTVISEISQEHTDITDLSEISHEHLGIPTSGINSEREDPQKLTDSSICKTEVEIQHIELTTDTLEVSQEPTKASVPGVQNESNECSLSIVDQEMDNTLTLAESENSQEPIVPTTSEVQAEAKGPDTQSQVETETDRLVDQEMDNTLTLAESENSQEPIVPTTSEVQAEAKGPDTQSQVETETDRLEVRHEQIDARTSALETDNETLLISEGLKTEIRLSKLNVERKDSLSSGEGNPVSEVHNNDGSSLGTTGVKYGETDATSTGVEPERSLEADPSETGQKPTGNPTLNVKETTKVPQNPVDIKPTDSDAPKSEIDTKNTELITNVTISHEHSDVAALEACDESKEGPPKTETGASKTGLEVESSDFSGLEPQMYLQHLETLTSDDNQGTSKEAHIPSAALDTPESQTPGDSCGLGTTQSNVQLEVLEPCTLPFPVLERAKGMEVPKSDIDFDTSPSKLMTDLDMQIFPDISDLFEHGLPGDADISDIPALSDGMGQNESNSMPLAERLDPVVPDTVQTLSSIQQDSSEVAIAADAAVETEKNGNQKE</sequence>
<dbReference type="InterPro" id="IPR003604">
    <property type="entry name" value="Matrin/U1-like-C_Znf_C2H2"/>
</dbReference>
<dbReference type="InterPro" id="IPR055309">
    <property type="entry name" value="Znf318-like"/>
</dbReference>
<feature type="compositionally biased region" description="Acidic residues" evidence="2">
    <location>
        <begin position="377"/>
        <end position="393"/>
    </location>
</feature>
<feature type="region of interest" description="Disordered" evidence="2">
    <location>
        <begin position="1043"/>
        <end position="1097"/>
    </location>
</feature>
<feature type="region of interest" description="Disordered" evidence="2">
    <location>
        <begin position="1906"/>
        <end position="1935"/>
    </location>
</feature>
<proteinExistence type="predicted"/>
<dbReference type="FunCoup" id="H2ZW33">
    <property type="interactions" value="3109"/>
</dbReference>
<feature type="compositionally biased region" description="Basic and acidic residues" evidence="2">
    <location>
        <begin position="97"/>
        <end position="145"/>
    </location>
</feature>
<feature type="compositionally biased region" description="Polar residues" evidence="2">
    <location>
        <begin position="351"/>
        <end position="367"/>
    </location>
</feature>
<feature type="compositionally biased region" description="Polar residues" evidence="2">
    <location>
        <begin position="1726"/>
        <end position="1735"/>
    </location>
</feature>
<reference evidence="5" key="1">
    <citation type="submission" date="2011-08" db="EMBL/GenBank/DDBJ databases">
        <title>The draft genome of Latimeria chalumnae.</title>
        <authorList>
            <person name="Di Palma F."/>
            <person name="Alfoldi J."/>
            <person name="Johnson J."/>
            <person name="Berlin A."/>
            <person name="Gnerre S."/>
            <person name="Jaffe D."/>
            <person name="MacCallum I."/>
            <person name="Young S."/>
            <person name="Walker B.J."/>
            <person name="Lander E."/>
            <person name="Lindblad-Toh K."/>
        </authorList>
    </citation>
    <scope>NUCLEOTIDE SEQUENCE [LARGE SCALE GENOMIC DNA]</scope>
    <source>
        <strain evidence="5">Wild caught</strain>
    </source>
</reference>
<evidence type="ECO:0000313" key="5">
    <source>
        <dbReference type="Proteomes" id="UP000008672"/>
    </source>
</evidence>
<reference evidence="4" key="3">
    <citation type="submission" date="2025-09" db="UniProtKB">
        <authorList>
            <consortium name="Ensembl"/>
        </authorList>
    </citation>
    <scope>IDENTIFICATION</scope>
</reference>
<feature type="compositionally biased region" description="Basic and acidic residues" evidence="2">
    <location>
        <begin position="169"/>
        <end position="185"/>
    </location>
</feature>
<feature type="domain" description="C2H2-type" evidence="3">
    <location>
        <begin position="984"/>
        <end position="1006"/>
    </location>
</feature>
<feature type="region of interest" description="Disordered" evidence="2">
    <location>
        <begin position="2456"/>
        <end position="2480"/>
    </location>
</feature>
<organism evidence="4 5">
    <name type="scientific">Latimeria chalumnae</name>
    <name type="common">Coelacanth</name>
    <dbReference type="NCBI Taxonomy" id="7897"/>
    <lineage>
        <taxon>Eukaryota</taxon>
        <taxon>Metazoa</taxon>
        <taxon>Chordata</taxon>
        <taxon>Craniata</taxon>
        <taxon>Vertebrata</taxon>
        <taxon>Euteleostomi</taxon>
        <taxon>Coelacanthiformes</taxon>
        <taxon>Coelacanthidae</taxon>
        <taxon>Latimeria</taxon>
    </lineage>
</organism>
<feature type="region of interest" description="Disordered" evidence="2">
    <location>
        <begin position="2079"/>
        <end position="2100"/>
    </location>
</feature>
<evidence type="ECO:0000256" key="2">
    <source>
        <dbReference type="SAM" id="MobiDB-lite"/>
    </source>
</evidence>
<feature type="compositionally biased region" description="Basic and acidic residues" evidence="2">
    <location>
        <begin position="1773"/>
        <end position="1792"/>
    </location>
</feature>
<dbReference type="GO" id="GO:0045893">
    <property type="term" value="P:positive regulation of DNA-templated transcription"/>
    <property type="evidence" value="ECO:0007669"/>
    <property type="project" value="TreeGrafter"/>
</dbReference>
<feature type="region of interest" description="Disordered" evidence="2">
    <location>
        <begin position="2502"/>
        <end position="2529"/>
    </location>
</feature>
<feature type="coiled-coil region" evidence="1">
    <location>
        <begin position="785"/>
        <end position="815"/>
    </location>
</feature>
<feature type="region of interest" description="Disordered" evidence="2">
    <location>
        <begin position="1"/>
        <end position="186"/>
    </location>
</feature>
<name>H2ZW33_LATCH</name>
<dbReference type="eggNOG" id="ENOG502R1ZF">
    <property type="taxonomic scope" value="Eukaryota"/>
</dbReference>
<feature type="compositionally biased region" description="Basic and acidic residues" evidence="2">
    <location>
        <begin position="67"/>
        <end position="88"/>
    </location>
</feature>
<feature type="compositionally biased region" description="Polar residues" evidence="2">
    <location>
        <begin position="1"/>
        <end position="13"/>
    </location>
</feature>
<dbReference type="InterPro" id="IPR013087">
    <property type="entry name" value="Znf_C2H2_type"/>
</dbReference>
<dbReference type="PROSITE" id="PS00028">
    <property type="entry name" value="ZINC_FINGER_C2H2_1"/>
    <property type="match status" value="1"/>
</dbReference>
<feature type="region of interest" description="Disordered" evidence="2">
    <location>
        <begin position="2218"/>
        <end position="2251"/>
    </location>
</feature>
<dbReference type="GO" id="GO:0005654">
    <property type="term" value="C:nucleoplasm"/>
    <property type="evidence" value="ECO:0007669"/>
    <property type="project" value="TreeGrafter"/>
</dbReference>
<dbReference type="InParanoid" id="H2ZW33"/>
<dbReference type="EMBL" id="AFYH01259106">
    <property type="status" value="NOT_ANNOTATED_CDS"/>
    <property type="molecule type" value="Genomic_DNA"/>
</dbReference>
<dbReference type="GeneTree" id="ENSGT00390000000614"/>
<protein>
    <submittedName>
        <fullName evidence="4">Zinc finger protein 318</fullName>
    </submittedName>
</protein>
<feature type="compositionally biased region" description="Basic and acidic residues" evidence="2">
    <location>
        <begin position="842"/>
        <end position="858"/>
    </location>
</feature>
<dbReference type="EMBL" id="AFYH01259108">
    <property type="status" value="NOT_ANNOTATED_CDS"/>
    <property type="molecule type" value="Genomic_DNA"/>
</dbReference>
<feature type="compositionally biased region" description="Basic and acidic residues" evidence="2">
    <location>
        <begin position="394"/>
        <end position="406"/>
    </location>
</feature>
<dbReference type="EMBL" id="AFYH01259107">
    <property type="status" value="NOT_ANNOTATED_CDS"/>
    <property type="molecule type" value="Genomic_DNA"/>
</dbReference>
<evidence type="ECO:0000256" key="1">
    <source>
        <dbReference type="SAM" id="Coils"/>
    </source>
</evidence>
<feature type="region of interest" description="Disordered" evidence="2">
    <location>
        <begin position="1331"/>
        <end position="1381"/>
    </location>
</feature>
<feature type="compositionally biased region" description="Basic and acidic residues" evidence="2">
    <location>
        <begin position="1551"/>
        <end position="1562"/>
    </location>
</feature>
<dbReference type="SMART" id="SM00451">
    <property type="entry name" value="ZnF_U1"/>
    <property type="match status" value="2"/>
</dbReference>
<feature type="region of interest" description="Disordered" evidence="2">
    <location>
        <begin position="461"/>
        <end position="582"/>
    </location>
</feature>
<dbReference type="Bgee" id="ENSLACG00000001433">
    <property type="expression patterns" value="Expressed in chordate pharynx and 6 other cell types or tissues"/>
</dbReference>
<dbReference type="Ensembl" id="ENSLACT00000001617.1">
    <property type="protein sequence ID" value="ENSLACP00000001604.1"/>
    <property type="gene ID" value="ENSLACG00000001433.1"/>
</dbReference>
<feature type="compositionally biased region" description="Basic and acidic residues" evidence="2">
    <location>
        <begin position="2421"/>
        <end position="2432"/>
    </location>
</feature>
<feature type="region of interest" description="Disordered" evidence="2">
    <location>
        <begin position="239"/>
        <end position="436"/>
    </location>
</feature>
<feature type="region of interest" description="Disordered" evidence="2">
    <location>
        <begin position="1635"/>
        <end position="1692"/>
    </location>
</feature>
<dbReference type="EMBL" id="AFYH01259105">
    <property type="status" value="NOT_ANNOTATED_CDS"/>
    <property type="molecule type" value="Genomic_DNA"/>
</dbReference>
<accession>H2ZW33</accession>
<feature type="compositionally biased region" description="Low complexity" evidence="2">
    <location>
        <begin position="827"/>
        <end position="841"/>
    </location>
</feature>
<dbReference type="PANTHER" id="PTHR15577:SF2">
    <property type="entry name" value="ZINC FINGER PROTEIN 318"/>
    <property type="match status" value="1"/>
</dbReference>
<feature type="region of interest" description="Disordered" evidence="2">
    <location>
        <begin position="2265"/>
        <end position="2301"/>
    </location>
</feature>
<dbReference type="GO" id="GO:0003676">
    <property type="term" value="F:nucleic acid binding"/>
    <property type="evidence" value="ECO:0007669"/>
    <property type="project" value="InterPro"/>
</dbReference>
<feature type="region of interest" description="Disordered" evidence="2">
    <location>
        <begin position="1456"/>
        <end position="1484"/>
    </location>
</feature>
<keyword evidence="1" id="KW-0175">Coiled coil</keyword>
<feature type="compositionally biased region" description="Polar residues" evidence="2">
    <location>
        <begin position="1906"/>
        <end position="1934"/>
    </location>
</feature>
<dbReference type="OMA" id="SNICKTD"/>
<dbReference type="Proteomes" id="UP000008672">
    <property type="component" value="Unassembled WGS sequence"/>
</dbReference>